<dbReference type="AlphaFoldDB" id="A0A0E0BDX3"/>
<dbReference type="STRING" id="40148.A0A0E0BDX3"/>
<evidence type="ECO:0000313" key="2">
    <source>
        <dbReference type="EnsemblPlants" id="OGLUM10G19010.1"/>
    </source>
</evidence>
<proteinExistence type="predicted"/>
<dbReference type="Gramene" id="OGLUM10G19010.1">
    <property type="protein sequence ID" value="OGLUM10G19010.1"/>
    <property type="gene ID" value="OGLUM10G19010"/>
</dbReference>
<accession>A0A0E0BDX3</accession>
<dbReference type="eggNOG" id="KOG4197">
    <property type="taxonomic scope" value="Eukaryota"/>
</dbReference>
<name>A0A0E0BDX3_9ORYZ</name>
<dbReference type="HOGENOM" id="CLU_086507_1_0_1"/>
<keyword evidence="1" id="KW-0175">Coiled coil</keyword>
<dbReference type="InterPro" id="IPR029159">
    <property type="entry name" value="CA109-like"/>
</dbReference>
<keyword evidence="3" id="KW-1185">Reference proteome</keyword>
<sequence>MRGLIPNTRRRRRRRRYLLRRAGEGAAPLPPFGARTLLAAVRLPFPPLPRAAADSLLRLAAAGPYGRGWDWMEASVRRVQQRVRKAREEMDRWDDLNSRLLSQFANATAIVARLPVLEEVKNYGVLRCVPSIREDLLGKQMESLEIIFVSMRETVEEFNSIARSLHKALRDTNQMVRGGSALSAKQMQLQVGILPTIADCLDGLRTLCEMHQFEYALKSSVISSLTWTSSSSDIAAMRQLLVDQPNIPKDEVQAIFDIIFADEIC</sequence>
<dbReference type="PANTHER" id="PTHR37904">
    <property type="entry name" value="OS10G0566900 PROTEIN"/>
    <property type="match status" value="1"/>
</dbReference>
<reference evidence="2" key="2">
    <citation type="submission" date="2018-05" db="EMBL/GenBank/DDBJ databases">
        <title>OgluRS3 (Oryza glumaepatula Reference Sequence Version 3).</title>
        <authorList>
            <person name="Zhang J."/>
            <person name="Kudrna D."/>
            <person name="Lee S."/>
            <person name="Talag J."/>
            <person name="Welchert J."/>
            <person name="Wing R.A."/>
        </authorList>
    </citation>
    <scope>NUCLEOTIDE SEQUENCE [LARGE SCALE GENOMIC DNA]</scope>
</reference>
<dbReference type="Proteomes" id="UP000026961">
    <property type="component" value="Chromosome 10"/>
</dbReference>
<protein>
    <submittedName>
        <fullName evidence="2">Uncharacterized protein</fullName>
    </submittedName>
</protein>
<dbReference type="PANTHER" id="PTHR37904:SF2">
    <property type="entry name" value="OS10G0566900 PROTEIN"/>
    <property type="match status" value="1"/>
</dbReference>
<dbReference type="Pfam" id="PF15011">
    <property type="entry name" value="CA109-like"/>
    <property type="match status" value="1"/>
</dbReference>
<dbReference type="InterPro" id="IPR038985">
    <property type="entry name" value="OPRN-like"/>
</dbReference>
<reference evidence="2" key="1">
    <citation type="submission" date="2015-04" db="UniProtKB">
        <authorList>
            <consortium name="EnsemblPlants"/>
        </authorList>
    </citation>
    <scope>IDENTIFICATION</scope>
</reference>
<dbReference type="EnsemblPlants" id="OGLUM10G19010.1">
    <property type="protein sequence ID" value="OGLUM10G19010.1"/>
    <property type="gene ID" value="OGLUM10G19010"/>
</dbReference>
<evidence type="ECO:0000313" key="3">
    <source>
        <dbReference type="Proteomes" id="UP000026961"/>
    </source>
</evidence>
<organism evidence="2">
    <name type="scientific">Oryza glumipatula</name>
    <dbReference type="NCBI Taxonomy" id="40148"/>
    <lineage>
        <taxon>Eukaryota</taxon>
        <taxon>Viridiplantae</taxon>
        <taxon>Streptophyta</taxon>
        <taxon>Embryophyta</taxon>
        <taxon>Tracheophyta</taxon>
        <taxon>Spermatophyta</taxon>
        <taxon>Magnoliopsida</taxon>
        <taxon>Liliopsida</taxon>
        <taxon>Poales</taxon>
        <taxon>Poaceae</taxon>
        <taxon>BOP clade</taxon>
        <taxon>Oryzoideae</taxon>
        <taxon>Oryzeae</taxon>
        <taxon>Oryzinae</taxon>
        <taxon>Oryza</taxon>
    </lineage>
</organism>
<feature type="coiled-coil region" evidence="1">
    <location>
        <begin position="76"/>
        <end position="103"/>
    </location>
</feature>
<evidence type="ECO:0000256" key="1">
    <source>
        <dbReference type="SAM" id="Coils"/>
    </source>
</evidence>